<comment type="similarity">
    <text evidence="1">Belongs to the peptidase C14B family.</text>
</comment>
<dbReference type="GO" id="GO:0006508">
    <property type="term" value="P:proteolysis"/>
    <property type="evidence" value="ECO:0007669"/>
    <property type="project" value="InterPro"/>
</dbReference>
<protein>
    <recommendedName>
        <fullName evidence="2">Peptidase C14 caspase domain-containing protein</fullName>
    </recommendedName>
</protein>
<dbReference type="GO" id="GO:0004197">
    <property type="term" value="F:cysteine-type endopeptidase activity"/>
    <property type="evidence" value="ECO:0007669"/>
    <property type="project" value="InterPro"/>
</dbReference>
<proteinExistence type="inferred from homology"/>
<evidence type="ECO:0000256" key="1">
    <source>
        <dbReference type="ARBA" id="ARBA00009005"/>
    </source>
</evidence>
<reference evidence="4" key="1">
    <citation type="journal article" date="2017" name="Nat. Ecol. Evol.">
        <title>Genome expansion and lineage-specific genetic innovations in the forest pathogenic fungi Armillaria.</title>
        <authorList>
            <person name="Sipos G."/>
            <person name="Prasanna A.N."/>
            <person name="Walter M.C."/>
            <person name="O'Connor E."/>
            <person name="Balint B."/>
            <person name="Krizsan K."/>
            <person name="Kiss B."/>
            <person name="Hess J."/>
            <person name="Varga T."/>
            <person name="Slot J."/>
            <person name="Riley R."/>
            <person name="Boka B."/>
            <person name="Rigling D."/>
            <person name="Barry K."/>
            <person name="Lee J."/>
            <person name="Mihaltcheva S."/>
            <person name="LaButti K."/>
            <person name="Lipzen A."/>
            <person name="Waldron R."/>
            <person name="Moloney N.M."/>
            <person name="Sperisen C."/>
            <person name="Kredics L."/>
            <person name="Vagvoelgyi C."/>
            <person name="Patrignani A."/>
            <person name="Fitzpatrick D."/>
            <person name="Nagy I."/>
            <person name="Doyle S."/>
            <person name="Anderson J.B."/>
            <person name="Grigoriev I.V."/>
            <person name="Gueldener U."/>
            <person name="Muensterkoetter M."/>
            <person name="Nagy L.G."/>
        </authorList>
    </citation>
    <scope>NUCLEOTIDE SEQUENCE [LARGE SCALE GENOMIC DNA]</scope>
    <source>
        <strain evidence="4">Ar21-2</strain>
    </source>
</reference>
<gene>
    <name evidence="3" type="ORF">ARMGADRAFT_1037850</name>
</gene>
<dbReference type="PANTHER" id="PTHR48104:SF30">
    <property type="entry name" value="METACASPASE-1"/>
    <property type="match status" value="1"/>
</dbReference>
<feature type="domain" description="Peptidase C14 caspase" evidence="2">
    <location>
        <begin position="20"/>
        <end position="281"/>
    </location>
</feature>
<dbReference type="Pfam" id="PF00656">
    <property type="entry name" value="Peptidase_C14"/>
    <property type="match status" value="1"/>
</dbReference>
<dbReference type="EMBL" id="KZ293706">
    <property type="protein sequence ID" value="PBK83470.1"/>
    <property type="molecule type" value="Genomic_DNA"/>
</dbReference>
<organism evidence="3 4">
    <name type="scientific">Armillaria gallica</name>
    <name type="common">Bulbous honey fungus</name>
    <name type="synonym">Armillaria bulbosa</name>
    <dbReference type="NCBI Taxonomy" id="47427"/>
    <lineage>
        <taxon>Eukaryota</taxon>
        <taxon>Fungi</taxon>
        <taxon>Dikarya</taxon>
        <taxon>Basidiomycota</taxon>
        <taxon>Agaricomycotina</taxon>
        <taxon>Agaricomycetes</taxon>
        <taxon>Agaricomycetidae</taxon>
        <taxon>Agaricales</taxon>
        <taxon>Marasmiineae</taxon>
        <taxon>Physalacriaceae</taxon>
        <taxon>Armillaria</taxon>
    </lineage>
</organism>
<dbReference type="InterPro" id="IPR050452">
    <property type="entry name" value="Metacaspase"/>
</dbReference>
<dbReference type="GO" id="GO:0005737">
    <property type="term" value="C:cytoplasm"/>
    <property type="evidence" value="ECO:0007669"/>
    <property type="project" value="TreeGrafter"/>
</dbReference>
<dbReference type="STRING" id="47427.A0A2H3CNP3"/>
<accession>A0A2H3CNP3</accession>
<evidence type="ECO:0000313" key="4">
    <source>
        <dbReference type="Proteomes" id="UP000217790"/>
    </source>
</evidence>
<dbReference type="Gene3D" id="3.40.50.1460">
    <property type="match status" value="1"/>
</dbReference>
<evidence type="ECO:0000259" key="2">
    <source>
        <dbReference type="Pfam" id="PF00656"/>
    </source>
</evidence>
<name>A0A2H3CNP3_ARMGA</name>
<sequence>MTSSNHGNVSPHLVDGSRFWAVVIGIDNYAHETQLRGCVSDAISVSRYLIENLGVEENHIQLLFSTTSESLDYTIGVAHILATRANIVDTLLGLSTNVDITKDDNILILFSGHGASYRCEDYYSERAGIIDALCPADRDPANGIPDISDRELSTILAEICRTKGHHITVILDCCHASGATNAGRSMALARQAKDLDGLAARVAIEAMFTAANTRLAQLTTANGSHRYQSVKEGNWQAQSKETHVLLAAGDAFEVAPEDEGQGGLRPYGVFTRALLDELEKIDQLRDPLPTYIGLIGDLPENDFDQFPWVVGDHRDQRLWYTVRHSTYSASGKW</sequence>
<dbReference type="Proteomes" id="UP000217790">
    <property type="component" value="Unassembled WGS sequence"/>
</dbReference>
<keyword evidence="4" id="KW-1185">Reference proteome</keyword>
<dbReference type="InterPro" id="IPR011600">
    <property type="entry name" value="Pept_C14_caspase"/>
</dbReference>
<dbReference type="AlphaFoldDB" id="A0A2H3CNP3"/>
<dbReference type="OrthoDB" id="3223806at2759"/>
<dbReference type="PANTHER" id="PTHR48104">
    <property type="entry name" value="METACASPASE-4"/>
    <property type="match status" value="1"/>
</dbReference>
<dbReference type="InParanoid" id="A0A2H3CNP3"/>
<evidence type="ECO:0000313" key="3">
    <source>
        <dbReference type="EMBL" id="PBK83470.1"/>
    </source>
</evidence>